<keyword evidence="5" id="KW-1185">Reference proteome</keyword>
<dbReference type="InterPro" id="IPR036129">
    <property type="entry name" value="Glycerate_kinase_sf"/>
</dbReference>
<sequence>MRVLIAPSGFKESLNPVQAADCIAKGVLRADPDAEVRKLPLVDGGEGFVKGLVKATNGKLIDLTVTGPVGEPVQSHFGFLGDRDKTAVIEMAAAAGLRLVPPTHRDPTKTTTFGVGQTILAALNAGAEHILLGCGDSGTCDAGAGMIQALGAKLVDTEGQVLPHGCGIAGLESLNSIELSTLDARLTTVKIDVACNWHNILCGPNGVARVFGPQKGASREQVKLMSAAMDRCAEVMGSLIGCDISKAPGSGASGGLGAGLLLLGANLHPRYDIVRAFFRIDELMSDCQLVITAEGGIDYQTPRGKIPAEVAHRAKRRGLPVIALAGTIGEDAQVNYAAGIDAYASIMQCPTSLDQKGL</sequence>
<keyword evidence="2" id="KW-0808">Transferase</keyword>
<dbReference type="Proteomes" id="UP000030752">
    <property type="component" value="Unassembled WGS sequence"/>
</dbReference>
<dbReference type="InterPro" id="IPR018193">
    <property type="entry name" value="Glyc_kinase_flavodox-like_fold"/>
</dbReference>
<comment type="similarity">
    <text evidence="1">Belongs to the glycerate kinase type-1 family.</text>
</comment>
<dbReference type="RefSeq" id="XP_008715492.1">
    <property type="nucleotide sequence ID" value="XM_008717270.1"/>
</dbReference>
<dbReference type="HOGENOM" id="CLU_028255_0_1_1"/>
<dbReference type="Gene3D" id="3.40.50.10350">
    <property type="entry name" value="Glycerate kinase, domain 1"/>
    <property type="match status" value="1"/>
</dbReference>
<accession>W2S4Y7</accession>
<evidence type="ECO:0000256" key="3">
    <source>
        <dbReference type="ARBA" id="ARBA00022777"/>
    </source>
</evidence>
<dbReference type="GO" id="GO:0008887">
    <property type="term" value="F:glycerate kinase activity"/>
    <property type="evidence" value="ECO:0007669"/>
    <property type="project" value="InterPro"/>
</dbReference>
<dbReference type="InterPro" id="IPR018197">
    <property type="entry name" value="Glycerate_kinase_RE-like"/>
</dbReference>
<dbReference type="InParanoid" id="W2S4Y7"/>
<evidence type="ECO:0000256" key="2">
    <source>
        <dbReference type="ARBA" id="ARBA00022679"/>
    </source>
</evidence>
<evidence type="ECO:0000313" key="5">
    <source>
        <dbReference type="Proteomes" id="UP000030752"/>
    </source>
</evidence>
<dbReference type="OrthoDB" id="10262596at2759"/>
<dbReference type="PIRSF" id="PIRSF006078">
    <property type="entry name" value="GlxK"/>
    <property type="match status" value="1"/>
</dbReference>
<organism evidence="4 5">
    <name type="scientific">Cyphellophora europaea (strain CBS 101466)</name>
    <name type="common">Phialophora europaea</name>
    <dbReference type="NCBI Taxonomy" id="1220924"/>
    <lineage>
        <taxon>Eukaryota</taxon>
        <taxon>Fungi</taxon>
        <taxon>Dikarya</taxon>
        <taxon>Ascomycota</taxon>
        <taxon>Pezizomycotina</taxon>
        <taxon>Eurotiomycetes</taxon>
        <taxon>Chaetothyriomycetidae</taxon>
        <taxon>Chaetothyriales</taxon>
        <taxon>Cyphellophoraceae</taxon>
        <taxon>Cyphellophora</taxon>
    </lineage>
</organism>
<dbReference type="STRING" id="1220924.W2S4Y7"/>
<evidence type="ECO:0008006" key="6">
    <source>
        <dbReference type="Google" id="ProtNLM"/>
    </source>
</evidence>
<gene>
    <name evidence="4" type="ORF">HMPREF1541_02915</name>
</gene>
<dbReference type="Pfam" id="PF02595">
    <property type="entry name" value="Gly_kinase"/>
    <property type="match status" value="1"/>
</dbReference>
<keyword evidence="3" id="KW-0418">Kinase</keyword>
<dbReference type="eggNOG" id="ENOG502RZ8D">
    <property type="taxonomic scope" value="Eukaryota"/>
</dbReference>
<name>W2S4Y7_CYPE1</name>
<reference evidence="4 5" key="1">
    <citation type="submission" date="2013-03" db="EMBL/GenBank/DDBJ databases">
        <title>The Genome Sequence of Phialophora europaea CBS 101466.</title>
        <authorList>
            <consortium name="The Broad Institute Genomics Platform"/>
            <person name="Cuomo C."/>
            <person name="de Hoog S."/>
            <person name="Gorbushina A."/>
            <person name="Walker B."/>
            <person name="Young S.K."/>
            <person name="Zeng Q."/>
            <person name="Gargeya S."/>
            <person name="Fitzgerald M."/>
            <person name="Haas B."/>
            <person name="Abouelleil A."/>
            <person name="Allen A.W."/>
            <person name="Alvarado L."/>
            <person name="Arachchi H.M."/>
            <person name="Berlin A.M."/>
            <person name="Chapman S.B."/>
            <person name="Gainer-Dewar J."/>
            <person name="Goldberg J."/>
            <person name="Griggs A."/>
            <person name="Gujja S."/>
            <person name="Hansen M."/>
            <person name="Howarth C."/>
            <person name="Imamovic A."/>
            <person name="Ireland A."/>
            <person name="Larimer J."/>
            <person name="McCowan C."/>
            <person name="Murphy C."/>
            <person name="Pearson M."/>
            <person name="Poon T.W."/>
            <person name="Priest M."/>
            <person name="Roberts A."/>
            <person name="Saif S."/>
            <person name="Shea T."/>
            <person name="Sisk P."/>
            <person name="Sykes S."/>
            <person name="Wortman J."/>
            <person name="Nusbaum C."/>
            <person name="Birren B."/>
        </authorList>
    </citation>
    <scope>NUCLEOTIDE SEQUENCE [LARGE SCALE GENOMIC DNA]</scope>
    <source>
        <strain evidence="4 5">CBS 101466</strain>
    </source>
</reference>
<dbReference type="AlphaFoldDB" id="W2S4Y7"/>
<dbReference type="Gene3D" id="3.90.1510.10">
    <property type="entry name" value="Glycerate kinase, domain 2"/>
    <property type="match status" value="1"/>
</dbReference>
<dbReference type="GeneID" id="19970254"/>
<dbReference type="PANTHER" id="PTHR21599">
    <property type="entry name" value="GLYCERATE KINASE"/>
    <property type="match status" value="1"/>
</dbReference>
<protein>
    <recommendedName>
        <fullName evidence="6">Glycerate kinase</fullName>
    </recommendedName>
</protein>
<evidence type="ECO:0000256" key="1">
    <source>
        <dbReference type="ARBA" id="ARBA00006284"/>
    </source>
</evidence>
<evidence type="ECO:0000313" key="4">
    <source>
        <dbReference type="EMBL" id="ETN43756.1"/>
    </source>
</evidence>
<dbReference type="VEuPathDB" id="FungiDB:HMPREF1541_02915"/>
<dbReference type="EMBL" id="KB822718">
    <property type="protein sequence ID" value="ETN43756.1"/>
    <property type="molecule type" value="Genomic_DNA"/>
</dbReference>
<dbReference type="SUPFAM" id="SSF110738">
    <property type="entry name" value="Glycerate kinase I"/>
    <property type="match status" value="1"/>
</dbReference>
<dbReference type="PANTHER" id="PTHR21599:SF0">
    <property type="entry name" value="GLYCERATE KINASE"/>
    <property type="match status" value="1"/>
</dbReference>
<dbReference type="InterPro" id="IPR004381">
    <property type="entry name" value="Glycerate_kinase"/>
</dbReference>
<dbReference type="GO" id="GO:0031388">
    <property type="term" value="P:organic acid phosphorylation"/>
    <property type="evidence" value="ECO:0007669"/>
    <property type="project" value="InterPro"/>
</dbReference>
<proteinExistence type="inferred from homology"/>
<dbReference type="NCBIfam" id="TIGR00045">
    <property type="entry name" value="glycerate kinase"/>
    <property type="match status" value="1"/>
</dbReference>